<dbReference type="PANTHER" id="PTHR34136">
    <property type="match status" value="1"/>
</dbReference>
<gene>
    <name evidence="3" type="primary">tagA</name>
    <name evidence="3" type="ORF">AW08_00826</name>
</gene>
<dbReference type="InterPro" id="IPR004629">
    <property type="entry name" value="WecG_TagA_CpsF"/>
</dbReference>
<dbReference type="EMBL" id="JFAX01000003">
    <property type="protein sequence ID" value="EXI69000.1"/>
    <property type="molecule type" value="Genomic_DNA"/>
</dbReference>
<evidence type="ECO:0000313" key="3">
    <source>
        <dbReference type="EMBL" id="EXI69000.1"/>
    </source>
</evidence>
<organism evidence="3 4">
    <name type="scientific">Candidatus Accumulibacter adjunctus</name>
    <dbReference type="NCBI Taxonomy" id="1454001"/>
    <lineage>
        <taxon>Bacteria</taxon>
        <taxon>Pseudomonadati</taxon>
        <taxon>Pseudomonadota</taxon>
        <taxon>Betaproteobacteria</taxon>
        <taxon>Candidatus Accumulibacter</taxon>
    </lineage>
</organism>
<dbReference type="Pfam" id="PF03808">
    <property type="entry name" value="Glyco_tran_WecG"/>
    <property type="match status" value="1"/>
</dbReference>
<dbReference type="EC" id="2.4.1.187" evidence="3"/>
<dbReference type="PANTHER" id="PTHR34136:SF1">
    <property type="entry name" value="UDP-N-ACETYL-D-MANNOSAMINURONIC ACID TRANSFERASE"/>
    <property type="match status" value="1"/>
</dbReference>
<evidence type="ECO:0000256" key="2">
    <source>
        <dbReference type="ARBA" id="ARBA00022679"/>
    </source>
</evidence>
<dbReference type="CDD" id="cd06533">
    <property type="entry name" value="Glyco_transf_WecG_TagA"/>
    <property type="match status" value="1"/>
</dbReference>
<keyword evidence="1 3" id="KW-0328">Glycosyltransferase</keyword>
<dbReference type="Proteomes" id="UP000020218">
    <property type="component" value="Unassembled WGS sequence"/>
</dbReference>
<dbReference type="STRING" id="1454001.AW08_00826"/>
<dbReference type="GO" id="GO:0047244">
    <property type="term" value="F:N-acetylglucosaminyldiphosphoundecaprenol N-acetyl-beta-D-mannosaminyltransferase activity"/>
    <property type="evidence" value="ECO:0007669"/>
    <property type="project" value="UniProtKB-EC"/>
</dbReference>
<dbReference type="PATRIC" id="fig|1454001.3.peg.771"/>
<comment type="caution">
    <text evidence="3">The sequence shown here is derived from an EMBL/GenBank/DDBJ whole genome shotgun (WGS) entry which is preliminary data.</text>
</comment>
<protein>
    <submittedName>
        <fullName evidence="3">N-acetylmannosaminyltransferase</fullName>
        <ecNumber evidence="3">2.4.1.187</ecNumber>
    </submittedName>
</protein>
<evidence type="ECO:0000256" key="1">
    <source>
        <dbReference type="ARBA" id="ARBA00022676"/>
    </source>
</evidence>
<reference evidence="3" key="1">
    <citation type="submission" date="2014-02" db="EMBL/GenBank/DDBJ databases">
        <title>Expanding our view of genomic diversity in Candidatus Accumulibacter clades.</title>
        <authorList>
            <person name="Skennerton C.T."/>
            <person name="Barr J.J."/>
            <person name="Slater F.R."/>
            <person name="Bond P.L."/>
            <person name="Tyson G.W."/>
        </authorList>
    </citation>
    <scope>NUCLEOTIDE SEQUENCE [LARGE SCALE GENOMIC DNA]</scope>
</reference>
<dbReference type="AlphaFoldDB" id="A0A011NWN5"/>
<sequence length="253" mass="28431">MTAAVARRTERVLSAAVDAVDWDEAVDRIQRWADRRESRYVCITNVHSVVMTTQSAEFERVISGADMATPDGAPVAWMLRQAGHRDQARINGPDLMWRYCRQAAQRNEAVFLYGGSSQTLDALEARLLAAFPGLQIAGAYSPPFRTLSATEDAAIVDMINRSGAGTVWVSLGCPKQERWMAAHRGRIEAVMIGVGAAFDYHAGTIKRAPIWMQQAGLEWLHRLLSEPRRLWRRYLVTNSIFLVRAFWQLASNR</sequence>
<keyword evidence="2 3" id="KW-0808">Transferase</keyword>
<keyword evidence="4" id="KW-1185">Reference proteome</keyword>
<dbReference type="NCBIfam" id="TIGR00696">
    <property type="entry name" value="wecG_tagA_cpsF"/>
    <property type="match status" value="1"/>
</dbReference>
<proteinExistence type="predicted"/>
<evidence type="ECO:0000313" key="4">
    <source>
        <dbReference type="Proteomes" id="UP000020218"/>
    </source>
</evidence>
<name>A0A011NWN5_9PROT</name>
<accession>A0A011NWN5</accession>